<keyword evidence="2" id="KW-1185">Reference proteome</keyword>
<protein>
    <recommendedName>
        <fullName evidence="3">DUF241 domain protein</fullName>
    </recommendedName>
</protein>
<evidence type="ECO:0000313" key="2">
    <source>
        <dbReference type="Proteomes" id="UP000626092"/>
    </source>
</evidence>
<dbReference type="GO" id="GO:0048364">
    <property type="term" value="P:root development"/>
    <property type="evidence" value="ECO:0007669"/>
    <property type="project" value="InterPro"/>
</dbReference>
<dbReference type="PANTHER" id="PTHR33070:SF49">
    <property type="entry name" value="OS06G0725500 PROTEIN"/>
    <property type="match status" value="1"/>
</dbReference>
<sequence>MVSRFRRSLSFPNHSLPKTTSHVRSISLPCRSHSHPLIYQLKDHLNHLKSWAPAGSKDSKPETRTSDWLCDGLTRLKTVHDYLHDILHLPQTQDSLRRQPVWIESLLEDFLRFVDVYGIFQTLVFTLKQEHSAAQVAVRRKDESKIEMYAKVVRKTEKEMSNLVSTLVRCTAGSSSNNFTCNVDAELVEVILDVKEVTVLVSTALFSGVSLSFVWKKPSWIGLTLGRKRRVLEKGIQEFKQVGTECFLWGLRKKGDEELRRVLKRMNELEDCVVKIEMGSERVFRSLINTRVSLLNVLTK</sequence>
<gene>
    <name evidence="1" type="ORF">RHSIM_Rhsim07G0254500</name>
</gene>
<accession>A0A834LIB0</accession>
<dbReference type="AlphaFoldDB" id="A0A834LIB0"/>
<name>A0A834LIB0_RHOSS</name>
<comment type="caution">
    <text evidence="1">The sequence shown here is derived from an EMBL/GenBank/DDBJ whole genome shotgun (WGS) entry which is preliminary data.</text>
</comment>
<dbReference type="OrthoDB" id="695739at2759"/>
<dbReference type="PANTHER" id="PTHR33070">
    <property type="entry name" value="OS06G0725500 PROTEIN"/>
    <property type="match status" value="1"/>
</dbReference>
<evidence type="ECO:0008006" key="3">
    <source>
        <dbReference type="Google" id="ProtNLM"/>
    </source>
</evidence>
<dbReference type="InterPro" id="IPR004320">
    <property type="entry name" value="BPS1_pln"/>
</dbReference>
<dbReference type="EMBL" id="WJXA01000007">
    <property type="protein sequence ID" value="KAF7137376.1"/>
    <property type="molecule type" value="Genomic_DNA"/>
</dbReference>
<proteinExistence type="predicted"/>
<reference evidence="1" key="1">
    <citation type="submission" date="2019-11" db="EMBL/GenBank/DDBJ databases">
        <authorList>
            <person name="Liu Y."/>
            <person name="Hou J."/>
            <person name="Li T.-Q."/>
            <person name="Guan C.-H."/>
            <person name="Wu X."/>
            <person name="Wu H.-Z."/>
            <person name="Ling F."/>
            <person name="Zhang R."/>
            <person name="Shi X.-G."/>
            <person name="Ren J.-P."/>
            <person name="Chen E.-F."/>
            <person name="Sun J.-M."/>
        </authorList>
    </citation>
    <scope>NUCLEOTIDE SEQUENCE</scope>
    <source>
        <strain evidence="1">Adult_tree_wgs_1</strain>
        <tissue evidence="1">Leaves</tissue>
    </source>
</reference>
<organism evidence="1 2">
    <name type="scientific">Rhododendron simsii</name>
    <name type="common">Sims's rhododendron</name>
    <dbReference type="NCBI Taxonomy" id="118357"/>
    <lineage>
        <taxon>Eukaryota</taxon>
        <taxon>Viridiplantae</taxon>
        <taxon>Streptophyta</taxon>
        <taxon>Embryophyta</taxon>
        <taxon>Tracheophyta</taxon>
        <taxon>Spermatophyta</taxon>
        <taxon>Magnoliopsida</taxon>
        <taxon>eudicotyledons</taxon>
        <taxon>Gunneridae</taxon>
        <taxon>Pentapetalae</taxon>
        <taxon>asterids</taxon>
        <taxon>Ericales</taxon>
        <taxon>Ericaceae</taxon>
        <taxon>Ericoideae</taxon>
        <taxon>Rhodoreae</taxon>
        <taxon>Rhododendron</taxon>
    </lineage>
</organism>
<dbReference type="Proteomes" id="UP000626092">
    <property type="component" value="Unassembled WGS sequence"/>
</dbReference>
<dbReference type="Pfam" id="PF03087">
    <property type="entry name" value="BPS1"/>
    <property type="match status" value="1"/>
</dbReference>
<dbReference type="GO" id="GO:0048367">
    <property type="term" value="P:shoot system development"/>
    <property type="evidence" value="ECO:0007669"/>
    <property type="project" value="InterPro"/>
</dbReference>
<evidence type="ECO:0000313" key="1">
    <source>
        <dbReference type="EMBL" id="KAF7137376.1"/>
    </source>
</evidence>